<evidence type="ECO:0000313" key="7">
    <source>
        <dbReference type="EMBL" id="MFB9833620.1"/>
    </source>
</evidence>
<feature type="transmembrane region" description="Helical" evidence="6">
    <location>
        <begin position="323"/>
        <end position="346"/>
    </location>
</feature>
<feature type="transmembrane region" description="Helical" evidence="6">
    <location>
        <begin position="268"/>
        <end position="292"/>
    </location>
</feature>
<feature type="transmembrane region" description="Helical" evidence="6">
    <location>
        <begin position="38"/>
        <end position="58"/>
    </location>
</feature>
<protein>
    <submittedName>
        <fullName evidence="7">MFS transporter</fullName>
    </submittedName>
</protein>
<evidence type="ECO:0000313" key="8">
    <source>
        <dbReference type="Proteomes" id="UP001589627"/>
    </source>
</evidence>
<feature type="transmembrane region" description="Helical" evidence="6">
    <location>
        <begin position="179"/>
        <end position="204"/>
    </location>
</feature>
<dbReference type="SUPFAM" id="SSF103473">
    <property type="entry name" value="MFS general substrate transporter"/>
    <property type="match status" value="1"/>
</dbReference>
<gene>
    <name evidence="7" type="ORF">ACFFNX_15630</name>
</gene>
<dbReference type="PANTHER" id="PTHR23513">
    <property type="entry name" value="INTEGRAL MEMBRANE EFFLUX PROTEIN-RELATED"/>
    <property type="match status" value="1"/>
</dbReference>
<feature type="transmembrane region" description="Helical" evidence="6">
    <location>
        <begin position="299"/>
        <end position="317"/>
    </location>
</feature>
<keyword evidence="3 6" id="KW-0812">Transmembrane</keyword>
<evidence type="ECO:0000256" key="5">
    <source>
        <dbReference type="ARBA" id="ARBA00023136"/>
    </source>
</evidence>
<organism evidence="7 8">
    <name type="scientific">Actinoallomurus acaciae</name>
    <dbReference type="NCBI Taxonomy" id="502577"/>
    <lineage>
        <taxon>Bacteria</taxon>
        <taxon>Bacillati</taxon>
        <taxon>Actinomycetota</taxon>
        <taxon>Actinomycetes</taxon>
        <taxon>Streptosporangiales</taxon>
        <taxon>Thermomonosporaceae</taxon>
        <taxon>Actinoallomurus</taxon>
    </lineage>
</organism>
<keyword evidence="8" id="KW-1185">Reference proteome</keyword>
<feature type="transmembrane region" description="Helical" evidence="6">
    <location>
        <begin position="358"/>
        <end position="378"/>
    </location>
</feature>
<dbReference type="Pfam" id="PF07690">
    <property type="entry name" value="MFS_1"/>
    <property type="match status" value="1"/>
</dbReference>
<dbReference type="Gene3D" id="1.20.1250.20">
    <property type="entry name" value="MFS general substrate transporter like domains"/>
    <property type="match status" value="1"/>
</dbReference>
<dbReference type="CDD" id="cd06173">
    <property type="entry name" value="MFS_MefA_like"/>
    <property type="match status" value="1"/>
</dbReference>
<evidence type="ECO:0000256" key="1">
    <source>
        <dbReference type="ARBA" id="ARBA00004651"/>
    </source>
</evidence>
<proteinExistence type="predicted"/>
<feature type="transmembrane region" description="Helical" evidence="6">
    <location>
        <begin position="384"/>
        <end position="406"/>
    </location>
</feature>
<feature type="transmembrane region" description="Helical" evidence="6">
    <location>
        <begin position="93"/>
        <end position="114"/>
    </location>
</feature>
<dbReference type="InterPro" id="IPR036259">
    <property type="entry name" value="MFS_trans_sf"/>
</dbReference>
<sequence length="416" mass="42549">MSSTETRHGAEPTGRLARVTAPLRGDPRFARCFAADQINAAGTTMATGALAFTVLGAGGGASGIAMVLLANMTAGIVVSPLGGVVADRLPRAVIISVVQVIIGLITVIETALILTGRAAVWNLAALAGANSAAASFSEPARTGLIRCIVAAEQLNEANALNQLARHLVLTIGPAIGGTIVAVAGAGYGVGCNAVSFFVSAALMARIHAPRADRRPSTMRADLVEGWTTIRTRRWIWTCLIGTAVMVPAWHIGYGILGPPYAKAHLGGAWAWGFIASSLGCGMALGAAVSLIWRPRRAGWTNCLGAAAAALPDPLMAAGAPLPVVMGAVVVAACGLSMSVVAWRTAIQQHVPADQQGRVSAFNDIAGISLTPIGYLMVLPVTGVIGVRGTLLMCGITLAAANLAPLLSRDVRQLTLL</sequence>
<dbReference type="PANTHER" id="PTHR23513:SF11">
    <property type="entry name" value="STAPHYLOFERRIN A TRANSPORTER"/>
    <property type="match status" value="1"/>
</dbReference>
<dbReference type="RefSeq" id="WP_378201620.1">
    <property type="nucleotide sequence ID" value="NZ_JBHLZP010000097.1"/>
</dbReference>
<feature type="transmembrane region" description="Helical" evidence="6">
    <location>
        <begin position="234"/>
        <end position="256"/>
    </location>
</feature>
<keyword evidence="2" id="KW-1003">Cell membrane</keyword>
<evidence type="ECO:0000256" key="6">
    <source>
        <dbReference type="SAM" id="Phobius"/>
    </source>
</evidence>
<keyword evidence="4 6" id="KW-1133">Transmembrane helix</keyword>
<dbReference type="InterPro" id="IPR011701">
    <property type="entry name" value="MFS"/>
</dbReference>
<dbReference type="EMBL" id="JBHLZP010000097">
    <property type="protein sequence ID" value="MFB9833620.1"/>
    <property type="molecule type" value="Genomic_DNA"/>
</dbReference>
<accession>A0ABV5YF03</accession>
<reference evidence="7 8" key="1">
    <citation type="submission" date="2024-09" db="EMBL/GenBank/DDBJ databases">
        <authorList>
            <person name="Sun Q."/>
            <person name="Mori K."/>
        </authorList>
    </citation>
    <scope>NUCLEOTIDE SEQUENCE [LARGE SCALE GENOMIC DNA]</scope>
    <source>
        <strain evidence="7 8">TBRC 0563</strain>
    </source>
</reference>
<keyword evidence="5 6" id="KW-0472">Membrane</keyword>
<evidence type="ECO:0000256" key="4">
    <source>
        <dbReference type="ARBA" id="ARBA00022989"/>
    </source>
</evidence>
<name>A0ABV5YF03_9ACTN</name>
<dbReference type="Proteomes" id="UP001589627">
    <property type="component" value="Unassembled WGS sequence"/>
</dbReference>
<evidence type="ECO:0000256" key="2">
    <source>
        <dbReference type="ARBA" id="ARBA00022475"/>
    </source>
</evidence>
<comment type="subcellular location">
    <subcellularLocation>
        <location evidence="1">Cell membrane</location>
        <topology evidence="1">Multi-pass membrane protein</topology>
    </subcellularLocation>
</comment>
<evidence type="ECO:0000256" key="3">
    <source>
        <dbReference type="ARBA" id="ARBA00022692"/>
    </source>
</evidence>
<feature type="transmembrane region" description="Helical" evidence="6">
    <location>
        <begin position="64"/>
        <end position="86"/>
    </location>
</feature>
<comment type="caution">
    <text evidence="7">The sequence shown here is derived from an EMBL/GenBank/DDBJ whole genome shotgun (WGS) entry which is preliminary data.</text>
</comment>